<protein>
    <submittedName>
        <fullName evidence="1">Uncharacterized protein</fullName>
    </submittedName>
</protein>
<evidence type="ECO:0000313" key="2">
    <source>
        <dbReference type="Proteomes" id="UP001143910"/>
    </source>
</evidence>
<evidence type="ECO:0000313" key="1">
    <source>
        <dbReference type="EMBL" id="KAJ2977577.1"/>
    </source>
</evidence>
<name>A0ACC1NE71_9HYPO</name>
<dbReference type="Proteomes" id="UP001143910">
    <property type="component" value="Unassembled WGS sequence"/>
</dbReference>
<organism evidence="1 2">
    <name type="scientific">Zarea fungicola</name>
    <dbReference type="NCBI Taxonomy" id="93591"/>
    <lineage>
        <taxon>Eukaryota</taxon>
        <taxon>Fungi</taxon>
        <taxon>Dikarya</taxon>
        <taxon>Ascomycota</taxon>
        <taxon>Pezizomycotina</taxon>
        <taxon>Sordariomycetes</taxon>
        <taxon>Hypocreomycetidae</taxon>
        <taxon>Hypocreales</taxon>
        <taxon>Cordycipitaceae</taxon>
        <taxon>Zarea</taxon>
    </lineage>
</organism>
<accession>A0ACC1NE71</accession>
<comment type="caution">
    <text evidence="1">The sequence shown here is derived from an EMBL/GenBank/DDBJ whole genome shotgun (WGS) entry which is preliminary data.</text>
</comment>
<proteinExistence type="predicted"/>
<dbReference type="EMBL" id="JANJQO010000458">
    <property type="protein sequence ID" value="KAJ2977577.1"/>
    <property type="molecule type" value="Genomic_DNA"/>
</dbReference>
<keyword evidence="2" id="KW-1185">Reference proteome</keyword>
<reference evidence="1" key="1">
    <citation type="submission" date="2022-08" db="EMBL/GenBank/DDBJ databases">
        <title>Genome Sequence of Lecanicillium fungicola.</title>
        <authorList>
            <person name="Buettner E."/>
        </authorList>
    </citation>
    <scope>NUCLEOTIDE SEQUENCE</scope>
    <source>
        <strain evidence="1">Babe33</strain>
    </source>
</reference>
<sequence>MQLVSFLHVVCPALTQSLHALFLPPFSVYSLLNRTPVKGLPGLRHPSEEPLDSCSLSNQAHSIQPPTTRKLRAACWRLGEFSPPNAIAGVASSSIMSQGQPPPGGFSAFQNINLNFLPDASGSQQPAMMHQAATDVADNTGFGDDDALRFADAQMFNEFTSDLAMGFGSAEGSVADAFNPDFARAGCLGWRRDRGSCCGGCVLGVAIGIRGRVGAGVLARTMT</sequence>
<gene>
    <name evidence="1" type="ORF">NQ176_g4293</name>
</gene>